<dbReference type="PANTHER" id="PTHR27002:SF926">
    <property type="entry name" value="OS07G0535800 PROTEIN"/>
    <property type="match status" value="1"/>
</dbReference>
<evidence type="ECO:0000256" key="9">
    <source>
        <dbReference type="ARBA" id="ARBA00022741"/>
    </source>
</evidence>
<proteinExistence type="predicted"/>
<evidence type="ECO:0000256" key="1">
    <source>
        <dbReference type="ARBA" id="ARBA00004251"/>
    </source>
</evidence>
<dbReference type="GO" id="GO:0005524">
    <property type="term" value="F:ATP binding"/>
    <property type="evidence" value="ECO:0007669"/>
    <property type="project" value="UniProtKB-KW"/>
</dbReference>
<dbReference type="GO" id="GO:0004674">
    <property type="term" value="F:protein serine/threonine kinase activity"/>
    <property type="evidence" value="ECO:0007669"/>
    <property type="project" value="UniProtKB-KW"/>
</dbReference>
<evidence type="ECO:0000256" key="12">
    <source>
        <dbReference type="ARBA" id="ARBA00022989"/>
    </source>
</evidence>
<evidence type="ECO:0000256" key="18">
    <source>
        <dbReference type="ARBA" id="ARBA00048679"/>
    </source>
</evidence>
<organism evidence="20 21">
    <name type="scientific">Trema orientale</name>
    <name type="common">Charcoal tree</name>
    <name type="synonym">Celtis orientalis</name>
    <dbReference type="NCBI Taxonomy" id="63057"/>
    <lineage>
        <taxon>Eukaryota</taxon>
        <taxon>Viridiplantae</taxon>
        <taxon>Streptophyta</taxon>
        <taxon>Embryophyta</taxon>
        <taxon>Tracheophyta</taxon>
        <taxon>Spermatophyta</taxon>
        <taxon>Magnoliopsida</taxon>
        <taxon>eudicotyledons</taxon>
        <taxon>Gunneridae</taxon>
        <taxon>Pentapetalae</taxon>
        <taxon>rosids</taxon>
        <taxon>fabids</taxon>
        <taxon>Rosales</taxon>
        <taxon>Cannabaceae</taxon>
        <taxon>Trema</taxon>
    </lineage>
</organism>
<keyword evidence="5" id="KW-0808">Transferase</keyword>
<dbReference type="PROSITE" id="PS50011">
    <property type="entry name" value="PROTEIN_KINASE_DOM"/>
    <property type="match status" value="1"/>
</dbReference>
<dbReference type="InParanoid" id="A0A2P5CI98"/>
<evidence type="ECO:0000256" key="10">
    <source>
        <dbReference type="ARBA" id="ARBA00022777"/>
    </source>
</evidence>
<dbReference type="SMART" id="SM00220">
    <property type="entry name" value="S_TKc"/>
    <property type="match status" value="1"/>
</dbReference>
<dbReference type="AlphaFoldDB" id="A0A2P5CI98"/>
<keyword evidence="10 20" id="KW-0418">Kinase</keyword>
<dbReference type="PANTHER" id="PTHR27002">
    <property type="entry name" value="RECEPTOR-LIKE SERINE/THREONINE-PROTEIN KINASE SD1-8"/>
    <property type="match status" value="1"/>
</dbReference>
<keyword evidence="9" id="KW-0547">Nucleotide-binding</keyword>
<evidence type="ECO:0000256" key="2">
    <source>
        <dbReference type="ARBA" id="ARBA00012513"/>
    </source>
</evidence>
<keyword evidence="12" id="KW-1133">Transmembrane helix</keyword>
<evidence type="ECO:0000256" key="4">
    <source>
        <dbReference type="ARBA" id="ARBA00022527"/>
    </source>
</evidence>
<dbReference type="InterPro" id="IPR011009">
    <property type="entry name" value="Kinase-like_dom_sf"/>
</dbReference>
<keyword evidence="16" id="KW-0325">Glycoprotein</keyword>
<keyword evidence="15" id="KW-0675">Receptor</keyword>
<keyword evidence="7" id="KW-0732">Signal</keyword>
<dbReference type="InterPro" id="IPR021820">
    <property type="entry name" value="S-locus_recpt_kinase_C"/>
</dbReference>
<evidence type="ECO:0000256" key="17">
    <source>
        <dbReference type="ARBA" id="ARBA00047899"/>
    </source>
</evidence>
<evidence type="ECO:0000256" key="15">
    <source>
        <dbReference type="ARBA" id="ARBA00023170"/>
    </source>
</evidence>
<comment type="catalytic activity">
    <reaction evidence="17">
        <text>L-threonyl-[protein] + ATP = O-phospho-L-threonyl-[protein] + ADP + H(+)</text>
        <dbReference type="Rhea" id="RHEA:46608"/>
        <dbReference type="Rhea" id="RHEA-COMP:11060"/>
        <dbReference type="Rhea" id="RHEA-COMP:11605"/>
        <dbReference type="ChEBI" id="CHEBI:15378"/>
        <dbReference type="ChEBI" id="CHEBI:30013"/>
        <dbReference type="ChEBI" id="CHEBI:30616"/>
        <dbReference type="ChEBI" id="CHEBI:61977"/>
        <dbReference type="ChEBI" id="CHEBI:456216"/>
        <dbReference type="EC" id="2.7.11.1"/>
    </reaction>
</comment>
<dbReference type="InterPro" id="IPR001245">
    <property type="entry name" value="Ser-Thr/Tyr_kinase_cat_dom"/>
</dbReference>
<feature type="domain" description="Protein kinase" evidence="19">
    <location>
        <begin position="58"/>
        <end position="311"/>
    </location>
</feature>
<dbReference type="FunFam" id="1.10.510.10:FF:000060">
    <property type="entry name" value="G-type lectin S-receptor-like serine/threonine-protein kinase"/>
    <property type="match status" value="1"/>
</dbReference>
<dbReference type="Gene3D" id="1.10.510.10">
    <property type="entry name" value="Transferase(Phosphotransferase) domain 1"/>
    <property type="match status" value="1"/>
</dbReference>
<evidence type="ECO:0000256" key="11">
    <source>
        <dbReference type="ARBA" id="ARBA00022840"/>
    </source>
</evidence>
<dbReference type="InterPro" id="IPR000719">
    <property type="entry name" value="Prot_kinase_dom"/>
</dbReference>
<evidence type="ECO:0000313" key="20">
    <source>
        <dbReference type="EMBL" id="PON60776.1"/>
    </source>
</evidence>
<dbReference type="CDD" id="cd14066">
    <property type="entry name" value="STKc_IRAK"/>
    <property type="match status" value="1"/>
</dbReference>
<keyword evidence="14" id="KW-1015">Disulfide bond</keyword>
<dbReference type="OrthoDB" id="1631739at2759"/>
<evidence type="ECO:0000256" key="6">
    <source>
        <dbReference type="ARBA" id="ARBA00022692"/>
    </source>
</evidence>
<protein>
    <recommendedName>
        <fullName evidence="2">non-specific serine/threonine protein kinase</fullName>
        <ecNumber evidence="2">2.7.11.1</ecNumber>
    </recommendedName>
</protein>
<sequence length="379" mass="43102">MYFDSTGHNDEQSILNELTLADRFNNAEVIGRNDGKKGGHHDVKLFDFASLTAATNGFSTQNKLGEGGFGPVFKGVLPEGEEIAVKRLSKNSEQGLEEFKNELILIAKLQHMNLVRLLGCCLKKDERILIYEYMPNKSLDKFIFDPTRRESLDWTTCYKIIVGIAQGLSYLHTYSRLPIIHRDLKPGNILLDVDMNPKISDFGMARIFDRNVSEIHTHKSAGTYGYMSPEYWLKGNFSEKSDVYSFGVILIEIVSGKKNSNLFNSEEYHMNLVGYAWKLWKERRTIDMIDSTLKDHESSRPQILRCIHVGLLCVQDKPMDRPTMSNVIQMIANEAMPLPDPKNPVAYFTGQNLNELNSSGRKEECYSVNGVTISEMEPR</sequence>
<evidence type="ECO:0000256" key="5">
    <source>
        <dbReference type="ARBA" id="ARBA00022679"/>
    </source>
</evidence>
<dbReference type="Pfam" id="PF07714">
    <property type="entry name" value="PK_Tyr_Ser-Thr"/>
    <property type="match status" value="1"/>
</dbReference>
<comment type="caution">
    <text evidence="20">The sequence shown here is derived from an EMBL/GenBank/DDBJ whole genome shotgun (WGS) entry which is preliminary data.</text>
</comment>
<evidence type="ECO:0000256" key="3">
    <source>
        <dbReference type="ARBA" id="ARBA00022475"/>
    </source>
</evidence>
<evidence type="ECO:0000256" key="16">
    <source>
        <dbReference type="ARBA" id="ARBA00023180"/>
    </source>
</evidence>
<dbReference type="STRING" id="63057.A0A2P5CI98"/>
<dbReference type="InterPro" id="IPR008271">
    <property type="entry name" value="Ser/Thr_kinase_AS"/>
</dbReference>
<keyword evidence="8" id="KW-0430">Lectin</keyword>
<evidence type="ECO:0000256" key="8">
    <source>
        <dbReference type="ARBA" id="ARBA00022734"/>
    </source>
</evidence>
<dbReference type="Gene3D" id="3.30.200.20">
    <property type="entry name" value="Phosphorylase Kinase, domain 1"/>
    <property type="match status" value="1"/>
</dbReference>
<dbReference type="EC" id="2.7.11.1" evidence="2"/>
<gene>
    <name evidence="20" type="ORF">TorRG33x02_283490</name>
</gene>
<keyword evidence="13" id="KW-0472">Membrane</keyword>
<evidence type="ECO:0000256" key="14">
    <source>
        <dbReference type="ARBA" id="ARBA00023157"/>
    </source>
</evidence>
<keyword evidence="6" id="KW-0812">Transmembrane</keyword>
<dbReference type="Proteomes" id="UP000237000">
    <property type="component" value="Unassembled WGS sequence"/>
</dbReference>
<name>A0A2P5CI98_TREOI</name>
<dbReference type="FunFam" id="3.30.200.20:FF:000330">
    <property type="entry name" value="G-type lectin S-receptor-like serine/threonine-protein kinase At4g03230"/>
    <property type="match status" value="1"/>
</dbReference>
<comment type="catalytic activity">
    <reaction evidence="18">
        <text>L-seryl-[protein] + ATP = O-phospho-L-seryl-[protein] + ADP + H(+)</text>
        <dbReference type="Rhea" id="RHEA:17989"/>
        <dbReference type="Rhea" id="RHEA-COMP:9863"/>
        <dbReference type="Rhea" id="RHEA-COMP:11604"/>
        <dbReference type="ChEBI" id="CHEBI:15378"/>
        <dbReference type="ChEBI" id="CHEBI:29999"/>
        <dbReference type="ChEBI" id="CHEBI:30616"/>
        <dbReference type="ChEBI" id="CHEBI:83421"/>
        <dbReference type="ChEBI" id="CHEBI:456216"/>
        <dbReference type="EC" id="2.7.11.1"/>
    </reaction>
</comment>
<keyword evidence="21" id="KW-1185">Reference proteome</keyword>
<keyword evidence="4 20" id="KW-0723">Serine/threonine-protein kinase</keyword>
<dbReference type="Pfam" id="PF11883">
    <property type="entry name" value="DUF3403"/>
    <property type="match status" value="1"/>
</dbReference>
<accession>A0A2P5CI98</accession>
<reference evidence="21" key="1">
    <citation type="submission" date="2016-06" db="EMBL/GenBank/DDBJ databases">
        <title>Parallel loss of symbiosis genes in relatives of nitrogen-fixing non-legume Parasponia.</title>
        <authorList>
            <person name="Van Velzen R."/>
            <person name="Holmer R."/>
            <person name="Bu F."/>
            <person name="Rutten L."/>
            <person name="Van Zeijl A."/>
            <person name="Liu W."/>
            <person name="Santuari L."/>
            <person name="Cao Q."/>
            <person name="Sharma T."/>
            <person name="Shen D."/>
            <person name="Roswanjaya Y."/>
            <person name="Wardhani T."/>
            <person name="Kalhor M.S."/>
            <person name="Jansen J."/>
            <person name="Van den Hoogen J."/>
            <person name="Gungor B."/>
            <person name="Hartog M."/>
            <person name="Hontelez J."/>
            <person name="Verver J."/>
            <person name="Yang W.-C."/>
            <person name="Schijlen E."/>
            <person name="Repin R."/>
            <person name="Schilthuizen M."/>
            <person name="Schranz E."/>
            <person name="Heidstra R."/>
            <person name="Miyata K."/>
            <person name="Fedorova E."/>
            <person name="Kohlen W."/>
            <person name="Bisseling T."/>
            <person name="Smit S."/>
            <person name="Geurts R."/>
        </authorList>
    </citation>
    <scope>NUCLEOTIDE SEQUENCE [LARGE SCALE GENOMIC DNA]</scope>
    <source>
        <strain evidence="21">cv. RG33-2</strain>
    </source>
</reference>
<comment type="subcellular location">
    <subcellularLocation>
        <location evidence="1">Cell membrane</location>
        <topology evidence="1">Single-pass type I membrane protein</topology>
    </subcellularLocation>
</comment>
<dbReference type="GO" id="GO:0030246">
    <property type="term" value="F:carbohydrate binding"/>
    <property type="evidence" value="ECO:0007669"/>
    <property type="project" value="UniProtKB-KW"/>
</dbReference>
<dbReference type="PROSITE" id="PS00108">
    <property type="entry name" value="PROTEIN_KINASE_ST"/>
    <property type="match status" value="1"/>
</dbReference>
<dbReference type="EMBL" id="JXTC01000361">
    <property type="protein sequence ID" value="PON60776.1"/>
    <property type="molecule type" value="Genomic_DNA"/>
</dbReference>
<keyword evidence="3" id="KW-1003">Cell membrane</keyword>
<dbReference type="GO" id="GO:0005886">
    <property type="term" value="C:plasma membrane"/>
    <property type="evidence" value="ECO:0007669"/>
    <property type="project" value="UniProtKB-SubCell"/>
</dbReference>
<keyword evidence="11" id="KW-0067">ATP-binding</keyword>
<evidence type="ECO:0000259" key="19">
    <source>
        <dbReference type="PROSITE" id="PS50011"/>
    </source>
</evidence>
<evidence type="ECO:0000256" key="7">
    <source>
        <dbReference type="ARBA" id="ARBA00022729"/>
    </source>
</evidence>
<dbReference type="SUPFAM" id="SSF56112">
    <property type="entry name" value="Protein kinase-like (PK-like)"/>
    <property type="match status" value="1"/>
</dbReference>
<evidence type="ECO:0000313" key="21">
    <source>
        <dbReference type="Proteomes" id="UP000237000"/>
    </source>
</evidence>
<evidence type="ECO:0000256" key="13">
    <source>
        <dbReference type="ARBA" id="ARBA00023136"/>
    </source>
</evidence>